<comment type="caution">
    <text evidence="7">The sequence shown here is derived from an EMBL/GenBank/DDBJ whole genome shotgun (WGS) entry which is preliminary data.</text>
</comment>
<dbReference type="GO" id="GO:0030288">
    <property type="term" value="C:outer membrane-bounded periplasmic space"/>
    <property type="evidence" value="ECO:0007669"/>
    <property type="project" value="TreeGrafter"/>
</dbReference>
<comment type="subcellular location">
    <subcellularLocation>
        <location evidence="1">Periplasm</location>
    </subcellularLocation>
</comment>
<keyword evidence="4" id="KW-0574">Periplasm</keyword>
<evidence type="ECO:0000256" key="5">
    <source>
        <dbReference type="SAM" id="MobiDB-lite"/>
    </source>
</evidence>
<feature type="signal peptide" evidence="6">
    <location>
        <begin position="1"/>
        <end position="27"/>
    </location>
</feature>
<evidence type="ECO:0000256" key="3">
    <source>
        <dbReference type="ARBA" id="ARBA00022729"/>
    </source>
</evidence>
<feature type="chain" id="PRO_5037621814" description="Protein refolding chaperone Spy/CpxP family" evidence="6">
    <location>
        <begin position="28"/>
        <end position="199"/>
    </location>
</feature>
<evidence type="ECO:0000313" key="7">
    <source>
        <dbReference type="EMBL" id="GGC89633.1"/>
    </source>
</evidence>
<protein>
    <recommendedName>
        <fullName evidence="9">Protein refolding chaperone Spy/CpxP family</fullName>
    </recommendedName>
</protein>
<evidence type="ECO:0000256" key="2">
    <source>
        <dbReference type="ARBA" id="ARBA00008441"/>
    </source>
</evidence>
<proteinExistence type="inferred from homology"/>
<dbReference type="Gene3D" id="1.20.120.1490">
    <property type="match status" value="1"/>
</dbReference>
<keyword evidence="3 6" id="KW-0732">Signal</keyword>
<reference evidence="7" key="1">
    <citation type="journal article" date="2014" name="Int. J. Syst. Evol. Microbiol.">
        <title>Complete genome sequence of Corynebacterium casei LMG S-19264T (=DSM 44701T), isolated from a smear-ripened cheese.</title>
        <authorList>
            <consortium name="US DOE Joint Genome Institute (JGI-PGF)"/>
            <person name="Walter F."/>
            <person name="Albersmeier A."/>
            <person name="Kalinowski J."/>
            <person name="Ruckert C."/>
        </authorList>
    </citation>
    <scope>NUCLEOTIDE SEQUENCE</scope>
    <source>
        <strain evidence="7">CGMCC 1.10998</strain>
    </source>
</reference>
<sequence length="199" mass="21841">MKSDKNRIKHVLLAAGLVFAAQMSAQAQGMPGHGPRMEGPGFAVPGDVPHGFEAPFDHQPGPVFLHGIKLTEEQEDKIFAIMHAQAPQLREQMKALRKAQEALRAMRFSAQYDDSKAKALTEASARAMGDSSLLRLRGEQQIYALLTAEQRKQVEEMKARFQAHEGHEGHEGREGHDRGDGRDNHHGPGLPPPGPAHTN</sequence>
<reference evidence="7" key="2">
    <citation type="submission" date="2020-09" db="EMBL/GenBank/DDBJ databases">
        <authorList>
            <person name="Sun Q."/>
            <person name="Zhou Y."/>
        </authorList>
    </citation>
    <scope>NUCLEOTIDE SEQUENCE</scope>
    <source>
        <strain evidence="7">CGMCC 1.10998</strain>
    </source>
</reference>
<dbReference type="CDD" id="cd09916">
    <property type="entry name" value="CpxP_like"/>
    <property type="match status" value="1"/>
</dbReference>
<evidence type="ECO:0008006" key="9">
    <source>
        <dbReference type="Google" id="ProtNLM"/>
    </source>
</evidence>
<evidence type="ECO:0000313" key="8">
    <source>
        <dbReference type="Proteomes" id="UP000637423"/>
    </source>
</evidence>
<dbReference type="PANTHER" id="PTHR38102">
    <property type="entry name" value="PERIPLASMIC CHAPERONE SPY"/>
    <property type="match status" value="1"/>
</dbReference>
<dbReference type="Proteomes" id="UP000637423">
    <property type="component" value="Unassembled WGS sequence"/>
</dbReference>
<dbReference type="Pfam" id="PF07813">
    <property type="entry name" value="LTXXQ"/>
    <property type="match status" value="1"/>
</dbReference>
<accession>A0A916UX81</accession>
<dbReference type="EMBL" id="BMED01000004">
    <property type="protein sequence ID" value="GGC89633.1"/>
    <property type="molecule type" value="Genomic_DNA"/>
</dbReference>
<comment type="similarity">
    <text evidence="2">Belongs to the CpxP/Spy family.</text>
</comment>
<feature type="region of interest" description="Disordered" evidence="5">
    <location>
        <begin position="155"/>
        <end position="199"/>
    </location>
</feature>
<dbReference type="AlphaFoldDB" id="A0A916UX81"/>
<evidence type="ECO:0000256" key="1">
    <source>
        <dbReference type="ARBA" id="ARBA00004418"/>
    </source>
</evidence>
<evidence type="ECO:0000256" key="4">
    <source>
        <dbReference type="ARBA" id="ARBA00022764"/>
    </source>
</evidence>
<gene>
    <name evidence="7" type="ORF">GCM10011396_41070</name>
</gene>
<evidence type="ECO:0000256" key="6">
    <source>
        <dbReference type="SAM" id="SignalP"/>
    </source>
</evidence>
<keyword evidence="8" id="KW-1185">Reference proteome</keyword>
<dbReference type="RefSeq" id="WP_229751251.1">
    <property type="nucleotide sequence ID" value="NZ_BMED01000004.1"/>
</dbReference>
<organism evidence="7 8">
    <name type="scientific">Undibacterium terreum</name>
    <dbReference type="NCBI Taxonomy" id="1224302"/>
    <lineage>
        <taxon>Bacteria</taxon>
        <taxon>Pseudomonadati</taxon>
        <taxon>Pseudomonadota</taxon>
        <taxon>Betaproteobacteria</taxon>
        <taxon>Burkholderiales</taxon>
        <taxon>Oxalobacteraceae</taxon>
        <taxon>Undibacterium</taxon>
    </lineage>
</organism>
<feature type="compositionally biased region" description="Basic and acidic residues" evidence="5">
    <location>
        <begin position="155"/>
        <end position="186"/>
    </location>
</feature>
<dbReference type="PANTHER" id="PTHR38102:SF1">
    <property type="entry name" value="PERIPLASMIC CHAPERONE SPY"/>
    <property type="match status" value="1"/>
</dbReference>
<feature type="compositionally biased region" description="Pro residues" evidence="5">
    <location>
        <begin position="189"/>
        <end position="199"/>
    </location>
</feature>
<dbReference type="GO" id="GO:0051082">
    <property type="term" value="F:unfolded protein binding"/>
    <property type="evidence" value="ECO:0007669"/>
    <property type="project" value="TreeGrafter"/>
</dbReference>
<dbReference type="InterPro" id="IPR012899">
    <property type="entry name" value="LTXXQ"/>
</dbReference>
<name>A0A916UX81_9BURK</name>
<dbReference type="InterPro" id="IPR052211">
    <property type="entry name" value="Cpx_auxiliary_protein"/>
</dbReference>